<proteinExistence type="predicted"/>
<evidence type="ECO:0000256" key="6">
    <source>
        <dbReference type="ARBA" id="ARBA00022841"/>
    </source>
</evidence>
<gene>
    <name evidence="9" type="ORF">GCM10008939_22060</name>
</gene>
<name>A0A917PGZ7_9DEIO</name>
<evidence type="ECO:0000313" key="9">
    <source>
        <dbReference type="EMBL" id="GGJ77603.1"/>
    </source>
</evidence>
<reference evidence="9" key="1">
    <citation type="journal article" date="2014" name="Int. J. Syst. Evol. Microbiol.">
        <title>Complete genome sequence of Corynebacterium casei LMG S-19264T (=DSM 44701T), isolated from a smear-ripened cheese.</title>
        <authorList>
            <consortium name="US DOE Joint Genome Institute (JGI-PGF)"/>
            <person name="Walter F."/>
            <person name="Albersmeier A."/>
            <person name="Kalinowski J."/>
            <person name="Ruckert C."/>
        </authorList>
    </citation>
    <scope>NUCLEOTIDE SEQUENCE</scope>
    <source>
        <strain evidence="9">JCM 14371</strain>
    </source>
</reference>
<feature type="domain" description="AlgX/AlgJ SGNH hydrolase-like" evidence="8">
    <location>
        <begin position="33"/>
        <end position="291"/>
    </location>
</feature>
<keyword evidence="3" id="KW-0808">Transferase</keyword>
<dbReference type="Pfam" id="PF16822">
    <property type="entry name" value="ALGX"/>
    <property type="match status" value="1"/>
</dbReference>
<dbReference type="RefSeq" id="WP_188963320.1">
    <property type="nucleotide sequence ID" value="NZ_BMOE01000006.1"/>
</dbReference>
<keyword evidence="5" id="KW-0574">Periplasm</keyword>
<feature type="chain" id="PRO_5037908258" description="AlgX/AlgJ SGNH hydrolase-like domain-containing protein" evidence="7">
    <location>
        <begin position="26"/>
        <end position="315"/>
    </location>
</feature>
<keyword evidence="6" id="KW-0016">Alginate biosynthesis</keyword>
<sequence>MKILTLKVNTSILVLTLLLSFFARAQDGIRGVVNLGSNGWLFQSEELTGFDKNYLPDFVSKLKFFDDYLGKSGTKIVYVIIPTKYEIYGKFELNKSKISDESYEIIGKSLKEAGLKFLDAKYVLKKAAEGGSLVWMRRDTHMSPQGGQILGKNIAHYLTTNQLVNITHKNNYTIDFQNVDFPSDLWRFIYPKDQLVYPKFESIVFPNIKFSNKNSELLAKFNPDIVLIGTSYSVRPFNSIAVGIEQVLGSEILNLGRDGGGIWGSMDYYLGERKKNLVPASPKVIIWEIPERFINKQSIQTYHDFPNINKVLDNR</sequence>
<reference evidence="9" key="2">
    <citation type="submission" date="2020-09" db="EMBL/GenBank/DDBJ databases">
        <authorList>
            <person name="Sun Q."/>
            <person name="Ohkuma M."/>
        </authorList>
    </citation>
    <scope>NUCLEOTIDE SEQUENCE</scope>
    <source>
        <strain evidence="9">JCM 14371</strain>
    </source>
</reference>
<dbReference type="AlphaFoldDB" id="A0A917PGZ7"/>
<evidence type="ECO:0000313" key="10">
    <source>
        <dbReference type="Proteomes" id="UP000635726"/>
    </source>
</evidence>
<evidence type="ECO:0000256" key="3">
    <source>
        <dbReference type="ARBA" id="ARBA00022679"/>
    </source>
</evidence>
<comment type="caution">
    <text evidence="9">The sequence shown here is derived from an EMBL/GenBank/DDBJ whole genome shotgun (WGS) entry which is preliminary data.</text>
</comment>
<evidence type="ECO:0000259" key="8">
    <source>
        <dbReference type="Pfam" id="PF16822"/>
    </source>
</evidence>
<dbReference type="GO" id="GO:0042121">
    <property type="term" value="P:alginic acid biosynthetic process"/>
    <property type="evidence" value="ECO:0007669"/>
    <property type="project" value="UniProtKB-KW"/>
</dbReference>
<dbReference type="GO" id="GO:0016740">
    <property type="term" value="F:transferase activity"/>
    <property type="evidence" value="ECO:0007669"/>
    <property type="project" value="UniProtKB-KW"/>
</dbReference>
<dbReference type="EMBL" id="BMOE01000006">
    <property type="protein sequence ID" value="GGJ77603.1"/>
    <property type="molecule type" value="Genomic_DNA"/>
</dbReference>
<accession>A0A917PGZ7</accession>
<dbReference type="GO" id="GO:0042597">
    <property type="term" value="C:periplasmic space"/>
    <property type="evidence" value="ECO:0007669"/>
    <property type="project" value="UniProtKB-SubCell"/>
</dbReference>
<feature type="signal peptide" evidence="7">
    <location>
        <begin position="1"/>
        <end position="25"/>
    </location>
</feature>
<evidence type="ECO:0000256" key="1">
    <source>
        <dbReference type="ARBA" id="ARBA00004418"/>
    </source>
</evidence>
<dbReference type="Proteomes" id="UP000635726">
    <property type="component" value="Unassembled WGS sequence"/>
</dbReference>
<keyword evidence="4 7" id="KW-0732">Signal</keyword>
<protein>
    <recommendedName>
        <fullName evidence="8">AlgX/AlgJ SGNH hydrolase-like domain-containing protein</fullName>
    </recommendedName>
</protein>
<evidence type="ECO:0000256" key="2">
    <source>
        <dbReference type="ARBA" id="ARBA00005182"/>
    </source>
</evidence>
<comment type="pathway">
    <text evidence="2">Glycan biosynthesis; alginate biosynthesis.</text>
</comment>
<dbReference type="InterPro" id="IPR031811">
    <property type="entry name" value="ALGX/ALGJ_SGNH-like"/>
</dbReference>
<evidence type="ECO:0000256" key="4">
    <source>
        <dbReference type="ARBA" id="ARBA00022729"/>
    </source>
</evidence>
<keyword evidence="10" id="KW-1185">Reference proteome</keyword>
<organism evidence="9 10">
    <name type="scientific">Deinococcus aquiradiocola</name>
    <dbReference type="NCBI Taxonomy" id="393059"/>
    <lineage>
        <taxon>Bacteria</taxon>
        <taxon>Thermotogati</taxon>
        <taxon>Deinococcota</taxon>
        <taxon>Deinococci</taxon>
        <taxon>Deinococcales</taxon>
        <taxon>Deinococcaceae</taxon>
        <taxon>Deinococcus</taxon>
    </lineage>
</organism>
<comment type="subcellular location">
    <subcellularLocation>
        <location evidence="1">Periplasm</location>
    </subcellularLocation>
</comment>
<evidence type="ECO:0000256" key="5">
    <source>
        <dbReference type="ARBA" id="ARBA00022764"/>
    </source>
</evidence>
<evidence type="ECO:0000256" key="7">
    <source>
        <dbReference type="SAM" id="SignalP"/>
    </source>
</evidence>